<accession>A0ABD7V5U0</accession>
<feature type="chain" id="PRO_5044870095" evidence="1">
    <location>
        <begin position="31"/>
        <end position="327"/>
    </location>
</feature>
<organism evidence="2 3">
    <name type="scientific">Gordonia paraffinivorans</name>
    <dbReference type="NCBI Taxonomy" id="175628"/>
    <lineage>
        <taxon>Bacteria</taxon>
        <taxon>Bacillati</taxon>
        <taxon>Actinomycetota</taxon>
        <taxon>Actinomycetes</taxon>
        <taxon>Mycobacteriales</taxon>
        <taxon>Gordoniaceae</taxon>
        <taxon>Gordonia</taxon>
    </lineage>
</organism>
<dbReference type="PANTHER" id="PTHR48098:SF1">
    <property type="entry name" value="DIACYLGLYCEROL ACYLTRANSFERASE_MYCOLYLTRANSFERASE AG85A"/>
    <property type="match status" value="1"/>
</dbReference>
<dbReference type="GO" id="GO:0016746">
    <property type="term" value="F:acyltransferase activity"/>
    <property type="evidence" value="ECO:0007669"/>
    <property type="project" value="UniProtKB-KW"/>
</dbReference>
<name>A0ABD7V5U0_9ACTN</name>
<dbReference type="SUPFAM" id="SSF53474">
    <property type="entry name" value="alpha/beta-Hydrolases"/>
    <property type="match status" value="1"/>
</dbReference>
<dbReference type="InterPro" id="IPR000801">
    <property type="entry name" value="Esterase-like"/>
</dbReference>
<reference evidence="2 3" key="1">
    <citation type="submission" date="2019-02" db="EMBL/GenBank/DDBJ databases">
        <authorList>
            <consortium name="Pathogen Informatics"/>
        </authorList>
    </citation>
    <scope>NUCLEOTIDE SEQUENCE [LARGE SCALE GENOMIC DNA]</scope>
    <source>
        <strain evidence="2 3">3012STDY6756503</strain>
    </source>
</reference>
<dbReference type="RefSeq" id="WP_131734812.1">
    <property type="nucleotide sequence ID" value="NZ_CAACYD010000007.1"/>
</dbReference>
<dbReference type="Pfam" id="PF00756">
    <property type="entry name" value="Esterase"/>
    <property type="match status" value="1"/>
</dbReference>
<evidence type="ECO:0000313" key="3">
    <source>
        <dbReference type="Proteomes" id="UP000360750"/>
    </source>
</evidence>
<protein>
    <submittedName>
        <fullName evidence="2">Mycolyl transferase 85A</fullName>
        <ecNumber evidence="2">2.3.1.-</ecNumber>
    </submittedName>
</protein>
<dbReference type="EMBL" id="CAACYD010000007">
    <property type="protein sequence ID" value="VFA89556.1"/>
    <property type="molecule type" value="Genomic_DNA"/>
</dbReference>
<evidence type="ECO:0000256" key="1">
    <source>
        <dbReference type="SAM" id="SignalP"/>
    </source>
</evidence>
<dbReference type="EC" id="2.3.1.-" evidence="2"/>
<keyword evidence="2" id="KW-0808">Transferase</keyword>
<dbReference type="InterPro" id="IPR029058">
    <property type="entry name" value="AB_hydrolase_fold"/>
</dbReference>
<keyword evidence="1" id="KW-0732">Signal</keyword>
<sequence>MNRWRRCGLAVALGVGLVASVMGSTGVASAKPHIVDAGSSTARVTNIVVHSDAMNKDIPLTVIKPADESKPRGVLYLLNGAGGGEDGANWLDKTDIVRFTKNKNLYVVIPNQGQFSYYTDWEKPDPVLGVHKWSTFLGKELPPVIDAKYNTSGKNAVGGISSSGTSVLNLAIEHPGLYKAVGAYSGCPTVADPFGQNNIRLVVEVRGKGDARNMWGPYNGPGWRKHDPVINAHKLRGTKLYISNATGLPGQYDNPAYVKKQDKLVDQIAVGGIIEGSTMVCTLQLVNRLRELNIPATVDLPPTGTHSWGYWQDQLHRSWSFYEKALS</sequence>
<dbReference type="Proteomes" id="UP000360750">
    <property type="component" value="Unassembled WGS sequence"/>
</dbReference>
<dbReference type="InterPro" id="IPR050583">
    <property type="entry name" value="Mycobacterial_A85_antigen"/>
</dbReference>
<gene>
    <name evidence="2" type="primary">fbpA_3</name>
    <name evidence="2" type="ORF">NCTC8139_03122</name>
</gene>
<dbReference type="GeneID" id="60751105"/>
<dbReference type="PANTHER" id="PTHR48098">
    <property type="entry name" value="ENTEROCHELIN ESTERASE-RELATED"/>
    <property type="match status" value="1"/>
</dbReference>
<dbReference type="Gene3D" id="3.40.50.1820">
    <property type="entry name" value="alpha/beta hydrolase"/>
    <property type="match status" value="1"/>
</dbReference>
<dbReference type="AlphaFoldDB" id="A0ABD7V5U0"/>
<feature type="signal peptide" evidence="1">
    <location>
        <begin position="1"/>
        <end position="30"/>
    </location>
</feature>
<proteinExistence type="predicted"/>
<comment type="caution">
    <text evidence="2">The sequence shown here is derived from an EMBL/GenBank/DDBJ whole genome shotgun (WGS) entry which is preliminary data.</text>
</comment>
<evidence type="ECO:0000313" key="2">
    <source>
        <dbReference type="EMBL" id="VFA89556.1"/>
    </source>
</evidence>
<keyword evidence="2" id="KW-0012">Acyltransferase</keyword>